<dbReference type="Pfam" id="PF10395">
    <property type="entry name" value="Utp8_b_propeller"/>
    <property type="match status" value="1"/>
</dbReference>
<name>A0AA39GJ64_SARSR</name>
<protein>
    <recommendedName>
        <fullName evidence="1">Utp8 beta-propeller domain-containing protein</fullName>
    </recommendedName>
</protein>
<evidence type="ECO:0000313" key="2">
    <source>
        <dbReference type="EMBL" id="KAK0388357.1"/>
    </source>
</evidence>
<comment type="caution">
    <text evidence="2">The sequence shown here is derived from an EMBL/GenBank/DDBJ whole genome shotgun (WGS) entry which is preliminary data.</text>
</comment>
<accession>A0AA39GJ64</accession>
<dbReference type="Proteomes" id="UP001175261">
    <property type="component" value="Unassembled WGS sequence"/>
</dbReference>
<sequence>MSSAFRIHRPYVLATLPRPLDHTDGRIVASTVYGRRDGEKTKKRPELVVGVDGEAASIYDVPASRLITSYPIPPQDSFTCPPYSIRIRHSSTSDVSRYTFIATKGSSSQKITLFKDLVHPDGKTTSTSVTKALKSAPIKAITWSSVGSQTSLIGDIIAVCDDGEIFSLSGEKLAVQWSSHSRSLLQDAVSTQLDRVVIDHVSSRTVKELNSGLFRSRSELLTALPKGFGLESSLLVILARGTGKAQGSRYMMVLAALPGSDSSSLGSQHLVSIDTTPLPPANDHASRAPQYQVDTSSGLLLELGQGIFKVYDLTGAVPKLKSNIQTDASESFTRLSKPFVVSCSSDKISLYNYQYRSIHASSKFDLSELPFDTSQRGPYQLIAYLNKQDLVVALIDNVLVCIHVEPPKNHGKRREGLLVDSIGRGAAIQIPSKRRKSANSSLEFATQLPGTINETYLANFQTETEAADGLLANGDLVGWEDFLRTKFGLSLASANNKTDAKEDVEWQWPAITQGYPAVDRRWLLYSISQVFSIEKTDADVLRPRLRLVLMESNVTTYLALAGHLTSSNIRSAFRDEWGGEPLGIKEMAGDLVHCLTEADPSMALLLSYIQATRLGEVELLQAVRALMLSMDLIADPERLETLKLLKDGGDQDVEMDLDVLEREIEVTELRLRDDSSSRTRGITMALSKLWRLPAAKTVQALRSTLKTEEILSIVHLLRVELMRGSWTSLYVESTAADQEGQNEPPPDGIITLIADLLGRCLDAVGAGGWLLNDAMSFADASEAGDFIAALRLEATAALEGVEEAVYLNGIVSEAVRYGMAAQKTGRKSTGAGSLVVPVVDAGGSALPLGLKPRGAAAWVSSEKVVSGGEVVQRTARETGHLISQKVEAYSLEKLRV</sequence>
<evidence type="ECO:0000313" key="3">
    <source>
        <dbReference type="Proteomes" id="UP001175261"/>
    </source>
</evidence>
<proteinExistence type="predicted"/>
<evidence type="ECO:0000259" key="1">
    <source>
        <dbReference type="Pfam" id="PF10395"/>
    </source>
</evidence>
<feature type="domain" description="Utp8 beta-propeller" evidence="1">
    <location>
        <begin position="8"/>
        <end position="363"/>
    </location>
</feature>
<dbReference type="AlphaFoldDB" id="A0AA39GJ64"/>
<dbReference type="InterPro" id="IPR018843">
    <property type="entry name" value="Utp8_b-prop"/>
</dbReference>
<organism evidence="2 3">
    <name type="scientific">Sarocladium strictum</name>
    <name type="common">Black bundle disease fungus</name>
    <name type="synonym">Acremonium strictum</name>
    <dbReference type="NCBI Taxonomy" id="5046"/>
    <lineage>
        <taxon>Eukaryota</taxon>
        <taxon>Fungi</taxon>
        <taxon>Dikarya</taxon>
        <taxon>Ascomycota</taxon>
        <taxon>Pezizomycotina</taxon>
        <taxon>Sordariomycetes</taxon>
        <taxon>Hypocreomycetidae</taxon>
        <taxon>Hypocreales</taxon>
        <taxon>Sarocladiaceae</taxon>
        <taxon>Sarocladium</taxon>
    </lineage>
</organism>
<dbReference type="EMBL" id="JAPDFR010000003">
    <property type="protein sequence ID" value="KAK0388357.1"/>
    <property type="molecule type" value="Genomic_DNA"/>
</dbReference>
<keyword evidence="3" id="KW-1185">Reference proteome</keyword>
<gene>
    <name evidence="2" type="ORF">NLU13_4602</name>
</gene>
<reference evidence="2" key="1">
    <citation type="submission" date="2022-10" db="EMBL/GenBank/DDBJ databases">
        <title>Determination and structural analysis of whole genome sequence of Sarocladium strictum F4-1.</title>
        <authorList>
            <person name="Hu L."/>
            <person name="Jiang Y."/>
        </authorList>
    </citation>
    <scope>NUCLEOTIDE SEQUENCE</scope>
    <source>
        <strain evidence="2">F4-1</strain>
    </source>
</reference>